<proteinExistence type="inferred from homology"/>
<comment type="similarity">
    <text evidence="1">Belongs to the PSMG1 family.</text>
</comment>
<dbReference type="FunCoup" id="A0A6P5J5H7">
    <property type="interactions" value="2079"/>
</dbReference>
<keyword evidence="6" id="KW-1185">Reference proteome</keyword>
<organism evidence="6 7">
    <name type="scientific">Phascolarctos cinereus</name>
    <name type="common">Koala</name>
    <dbReference type="NCBI Taxonomy" id="38626"/>
    <lineage>
        <taxon>Eukaryota</taxon>
        <taxon>Metazoa</taxon>
        <taxon>Chordata</taxon>
        <taxon>Craniata</taxon>
        <taxon>Vertebrata</taxon>
        <taxon>Euteleostomi</taxon>
        <taxon>Mammalia</taxon>
        <taxon>Metatheria</taxon>
        <taxon>Diprotodontia</taxon>
        <taxon>Phascolarctidae</taxon>
        <taxon>Phascolarctos</taxon>
    </lineage>
</organism>
<dbReference type="GO" id="GO:0005783">
    <property type="term" value="C:endoplasmic reticulum"/>
    <property type="evidence" value="ECO:0007669"/>
    <property type="project" value="InterPro"/>
</dbReference>
<dbReference type="Pfam" id="PF16094">
    <property type="entry name" value="PAC1"/>
    <property type="match status" value="1"/>
</dbReference>
<comment type="function">
    <text evidence="4">Chaperone protein which promotes assembly of the 20S proteasome as part of a heterodimer with PSMG2. The PSMG1-PSMG2 heterodimer binds to the PSMA5 and PSMA7 proteasome subunits, promotes assembly of the proteasome alpha subunits into the heteroheptameric alpha ring and prevents alpha ring dimerization.</text>
</comment>
<dbReference type="GeneID" id="110199162"/>
<dbReference type="GO" id="GO:0000502">
    <property type="term" value="C:proteasome complex"/>
    <property type="evidence" value="ECO:0007669"/>
    <property type="project" value="UniProtKB-KW"/>
</dbReference>
<evidence type="ECO:0000313" key="6">
    <source>
        <dbReference type="Proteomes" id="UP000515140"/>
    </source>
</evidence>
<dbReference type="CTD" id="8624"/>
<dbReference type="InterPro" id="IPR016565">
    <property type="entry name" value="Proteasome_assmbl_chp_1"/>
</dbReference>
<evidence type="ECO:0000313" key="7">
    <source>
        <dbReference type="RefSeq" id="XP_020829567.1"/>
    </source>
</evidence>
<evidence type="ECO:0000256" key="5">
    <source>
        <dbReference type="ARBA" id="ARBA00025977"/>
    </source>
</evidence>
<name>A0A6P5J5H7_PHACI</name>
<dbReference type="RefSeq" id="XP_020829567.1">
    <property type="nucleotide sequence ID" value="XM_020973908.1"/>
</dbReference>
<dbReference type="GO" id="GO:0080129">
    <property type="term" value="P:proteasome core complex assembly"/>
    <property type="evidence" value="ECO:0007669"/>
    <property type="project" value="TreeGrafter"/>
</dbReference>
<gene>
    <name evidence="7" type="primary">PSMG1</name>
</gene>
<sequence length="289" mass="33121">MAATFFGEVVKVRSRAVTEEEEDEEEPWAPDNLEDREVRRELERKREVEVLQTQTNLSLEIPLLEQYPCSKFIMAIGNNAVAFLSSFVLNSETWEEIGSTKLWNEWCRTTDTTNLSPTDAFCVFYCLKSDPTVFLCQCSCYVAEDQQYQWLEKVFWSSPNRNLQITVLTSRHVTEYKTPESSCNLPSPFLKALKTQSFQDAACCTLLEQPNIVHDLPAAVLSYCQVWKIPAILYLCYTDIMKLDLVTIEAFKPILGSKSLKGLVENVPHDTEILKKLVTTNEIQSNIYT</sequence>
<dbReference type="KEGG" id="pcw:110199162"/>
<evidence type="ECO:0000256" key="1">
    <source>
        <dbReference type="ARBA" id="ARBA00005261"/>
    </source>
</evidence>
<dbReference type="GO" id="GO:0070628">
    <property type="term" value="F:proteasome binding"/>
    <property type="evidence" value="ECO:0007669"/>
    <property type="project" value="TreeGrafter"/>
</dbReference>
<dbReference type="Proteomes" id="UP000515140">
    <property type="component" value="Unplaced"/>
</dbReference>
<keyword evidence="7" id="KW-0647">Proteasome</keyword>
<accession>A0A6P5J5H7</accession>
<comment type="subunit">
    <text evidence="5">Forms a heterodimer with PSMG2. The PSMG1-PSMG2 heterodimer interacts directly with the PSMA5 and PSMA7 proteasome alpha subunits.</text>
</comment>
<dbReference type="PANTHER" id="PTHR15069:SF1">
    <property type="entry name" value="PROTEASOME ASSEMBLY CHAPERONE 1"/>
    <property type="match status" value="1"/>
</dbReference>
<dbReference type="InParanoid" id="A0A6P5J5H7"/>
<protein>
    <recommendedName>
        <fullName evidence="2">Proteasome assembly chaperone 1</fullName>
    </recommendedName>
</protein>
<evidence type="ECO:0000256" key="2">
    <source>
        <dbReference type="ARBA" id="ARBA00019180"/>
    </source>
</evidence>
<keyword evidence="3" id="KW-0143">Chaperone</keyword>
<dbReference type="PANTHER" id="PTHR15069">
    <property type="entry name" value="PROTEASOME ASSEMBLY CHAPERONE 1"/>
    <property type="match status" value="1"/>
</dbReference>
<dbReference type="AlphaFoldDB" id="A0A6P5J5H7"/>
<reference evidence="7" key="1">
    <citation type="submission" date="2025-08" db="UniProtKB">
        <authorList>
            <consortium name="RefSeq"/>
        </authorList>
    </citation>
    <scope>IDENTIFICATION</scope>
    <source>
        <tissue evidence="7">Spleen</tissue>
    </source>
</reference>
<evidence type="ECO:0000256" key="4">
    <source>
        <dbReference type="ARBA" id="ARBA00024759"/>
    </source>
</evidence>
<evidence type="ECO:0000256" key="3">
    <source>
        <dbReference type="ARBA" id="ARBA00023186"/>
    </source>
</evidence>